<dbReference type="Pfam" id="PF00641">
    <property type="entry name" value="Zn_ribbon_RanBP"/>
    <property type="match status" value="2"/>
</dbReference>
<evidence type="ECO:0000256" key="2">
    <source>
        <dbReference type="ARBA" id="ARBA00004126"/>
    </source>
</evidence>
<feature type="region of interest" description="Disordered" evidence="20">
    <location>
        <begin position="323"/>
        <end position="346"/>
    </location>
</feature>
<evidence type="ECO:0000256" key="8">
    <source>
        <dbReference type="ARBA" id="ARBA00022833"/>
    </source>
</evidence>
<evidence type="ECO:0000256" key="10">
    <source>
        <dbReference type="ARBA" id="ARBA00023010"/>
    </source>
</evidence>
<dbReference type="GO" id="GO:0008270">
    <property type="term" value="F:zinc ion binding"/>
    <property type="evidence" value="ECO:0007669"/>
    <property type="project" value="UniProtKB-KW"/>
</dbReference>
<feature type="region of interest" description="Disordered" evidence="20">
    <location>
        <begin position="858"/>
        <end position="880"/>
    </location>
</feature>
<evidence type="ECO:0000256" key="9">
    <source>
        <dbReference type="ARBA" id="ARBA00022927"/>
    </source>
</evidence>
<evidence type="ECO:0000256" key="11">
    <source>
        <dbReference type="ARBA" id="ARBA00023125"/>
    </source>
</evidence>
<evidence type="ECO:0000256" key="6">
    <source>
        <dbReference type="ARBA" id="ARBA00022771"/>
    </source>
</evidence>
<evidence type="ECO:0000256" key="12">
    <source>
        <dbReference type="ARBA" id="ARBA00023132"/>
    </source>
</evidence>
<reference evidence="22 23" key="1">
    <citation type="submission" date="2024-03" db="EMBL/GenBank/DDBJ databases">
        <title>Adaptation during the transition from Ophiocordyceps entomopathogen to insect associate is accompanied by gene loss and intensified selection.</title>
        <authorList>
            <person name="Ward C.M."/>
            <person name="Onetto C.A."/>
            <person name="Borneman A.R."/>
        </authorList>
    </citation>
    <scope>NUCLEOTIDE SEQUENCE [LARGE SCALE GENOMIC DNA]</scope>
    <source>
        <strain evidence="22">AWRI1</strain>
        <tissue evidence="22">Single Adult Female</tissue>
    </source>
</reference>
<evidence type="ECO:0000256" key="14">
    <source>
        <dbReference type="ARBA" id="ARBA00023242"/>
    </source>
</evidence>
<dbReference type="GO" id="GO:0017056">
    <property type="term" value="F:structural constituent of nuclear pore"/>
    <property type="evidence" value="ECO:0007669"/>
    <property type="project" value="TreeGrafter"/>
</dbReference>
<organism evidence="22 23">
    <name type="scientific">Parthenolecanium corni</name>
    <dbReference type="NCBI Taxonomy" id="536013"/>
    <lineage>
        <taxon>Eukaryota</taxon>
        <taxon>Metazoa</taxon>
        <taxon>Ecdysozoa</taxon>
        <taxon>Arthropoda</taxon>
        <taxon>Hexapoda</taxon>
        <taxon>Insecta</taxon>
        <taxon>Pterygota</taxon>
        <taxon>Neoptera</taxon>
        <taxon>Paraneoptera</taxon>
        <taxon>Hemiptera</taxon>
        <taxon>Sternorrhyncha</taxon>
        <taxon>Coccoidea</taxon>
        <taxon>Coccidae</taxon>
        <taxon>Parthenolecanium</taxon>
    </lineage>
</organism>
<feature type="compositionally biased region" description="Basic and acidic residues" evidence="20">
    <location>
        <begin position="424"/>
        <end position="435"/>
    </location>
</feature>
<gene>
    <name evidence="22" type="ORF">V9T40_011682</name>
</gene>
<evidence type="ECO:0000256" key="13">
    <source>
        <dbReference type="ARBA" id="ARBA00023136"/>
    </source>
</evidence>
<dbReference type="EMBL" id="JBBCAQ010000037">
    <property type="protein sequence ID" value="KAK7574491.1"/>
    <property type="molecule type" value="Genomic_DNA"/>
</dbReference>
<evidence type="ECO:0000256" key="18">
    <source>
        <dbReference type="ARBA" id="ARBA00079437"/>
    </source>
</evidence>
<feature type="compositionally biased region" description="Polar residues" evidence="20">
    <location>
        <begin position="406"/>
        <end position="417"/>
    </location>
</feature>
<dbReference type="GO" id="GO:0003677">
    <property type="term" value="F:DNA binding"/>
    <property type="evidence" value="ECO:0007669"/>
    <property type="project" value="UniProtKB-KW"/>
</dbReference>
<keyword evidence="8" id="KW-0862">Zinc</keyword>
<keyword evidence="10" id="KW-0811">Translocation</keyword>
<evidence type="ECO:0000313" key="23">
    <source>
        <dbReference type="Proteomes" id="UP001367676"/>
    </source>
</evidence>
<feature type="region of interest" description="Disordered" evidence="20">
    <location>
        <begin position="268"/>
        <end position="294"/>
    </location>
</feature>
<feature type="compositionally biased region" description="Polar residues" evidence="20">
    <location>
        <begin position="787"/>
        <end position="820"/>
    </location>
</feature>
<comment type="cofactor">
    <cofactor evidence="1">
        <name>Zn(2+)</name>
        <dbReference type="ChEBI" id="CHEBI:29105"/>
    </cofactor>
</comment>
<feature type="domain" description="RanBP2-type" evidence="21">
    <location>
        <begin position="632"/>
        <end position="661"/>
    </location>
</feature>
<feature type="region of interest" description="Disordered" evidence="20">
    <location>
        <begin position="1342"/>
        <end position="1370"/>
    </location>
</feature>
<evidence type="ECO:0000256" key="15">
    <source>
        <dbReference type="ARBA" id="ARBA00060842"/>
    </source>
</evidence>
<evidence type="ECO:0000256" key="16">
    <source>
        <dbReference type="ARBA" id="ARBA00068609"/>
    </source>
</evidence>
<evidence type="ECO:0000313" key="22">
    <source>
        <dbReference type="EMBL" id="KAK7574491.1"/>
    </source>
</evidence>
<dbReference type="GO" id="GO:0031965">
    <property type="term" value="C:nuclear membrane"/>
    <property type="evidence" value="ECO:0007669"/>
    <property type="project" value="UniProtKB-SubCell"/>
</dbReference>
<keyword evidence="6 19" id="KW-0863">Zinc-finger</keyword>
<feature type="compositionally biased region" description="Polar residues" evidence="20">
    <location>
        <begin position="268"/>
        <end position="285"/>
    </location>
</feature>
<protein>
    <recommendedName>
        <fullName evidence="16">Nuclear pore complex protein Nup153</fullName>
    </recommendedName>
    <alternativeName>
        <fullName evidence="18">153 kDa nucleoporin</fullName>
    </alternativeName>
    <alternativeName>
        <fullName evidence="17">Nucleoporin Nup153</fullName>
    </alternativeName>
</protein>
<evidence type="ECO:0000256" key="7">
    <source>
        <dbReference type="ARBA" id="ARBA00022816"/>
    </source>
</evidence>
<evidence type="ECO:0000256" key="19">
    <source>
        <dbReference type="PROSITE-ProRule" id="PRU00322"/>
    </source>
</evidence>
<keyword evidence="12" id="KW-0906">Nuclear pore complex</keyword>
<keyword evidence="14" id="KW-0539">Nucleus</keyword>
<feature type="compositionally biased region" description="Polar residues" evidence="20">
    <location>
        <begin position="371"/>
        <end position="384"/>
    </location>
</feature>
<feature type="compositionally biased region" description="Polar residues" evidence="20">
    <location>
        <begin position="529"/>
        <end position="541"/>
    </location>
</feature>
<evidence type="ECO:0000256" key="4">
    <source>
        <dbReference type="ARBA" id="ARBA00022448"/>
    </source>
</evidence>
<comment type="subcellular location">
    <subcellularLocation>
        <location evidence="2">Nucleus membrane</location>
    </subcellularLocation>
    <subcellularLocation>
        <location evidence="3">Nucleus</location>
        <location evidence="3">Nuclear pore complex</location>
    </subcellularLocation>
</comment>
<dbReference type="GO" id="GO:0008139">
    <property type="term" value="F:nuclear localization sequence binding"/>
    <property type="evidence" value="ECO:0007669"/>
    <property type="project" value="TreeGrafter"/>
</dbReference>
<proteinExistence type="inferred from homology"/>
<name>A0AAN9T7J0_9HEMI</name>
<feature type="compositionally biased region" description="Low complexity" evidence="20">
    <location>
        <begin position="490"/>
        <end position="503"/>
    </location>
</feature>
<dbReference type="InterPro" id="IPR001876">
    <property type="entry name" value="Znf_RanBP2"/>
</dbReference>
<dbReference type="PANTHER" id="PTHR23193:SF23">
    <property type="entry name" value="NUCLEAR PORE COMPLEX PROTEIN NUP153"/>
    <property type="match status" value="1"/>
</dbReference>
<keyword evidence="9" id="KW-0653">Protein transport</keyword>
<dbReference type="SMART" id="SM00547">
    <property type="entry name" value="ZnF_RBZ"/>
    <property type="match status" value="3"/>
</dbReference>
<dbReference type="GO" id="GO:0005643">
    <property type="term" value="C:nuclear pore"/>
    <property type="evidence" value="ECO:0007669"/>
    <property type="project" value="UniProtKB-SubCell"/>
</dbReference>
<comment type="similarity">
    <text evidence="15">Belongs to the NUP153 family.</text>
</comment>
<dbReference type="GO" id="GO:0051028">
    <property type="term" value="P:mRNA transport"/>
    <property type="evidence" value="ECO:0007669"/>
    <property type="project" value="UniProtKB-KW"/>
</dbReference>
<dbReference type="PANTHER" id="PTHR23193">
    <property type="entry name" value="NUCLEAR PORE COMPLEX PROTEIN NUP"/>
    <property type="match status" value="1"/>
</dbReference>
<accession>A0AAN9T7J0</accession>
<dbReference type="InterPro" id="IPR026054">
    <property type="entry name" value="Nucleoporin"/>
</dbReference>
<feature type="region of interest" description="Disordered" evidence="20">
    <location>
        <begin position="476"/>
        <end position="503"/>
    </location>
</feature>
<evidence type="ECO:0000256" key="5">
    <source>
        <dbReference type="ARBA" id="ARBA00022723"/>
    </source>
</evidence>
<dbReference type="GO" id="GO:0006606">
    <property type="term" value="P:protein import into nucleus"/>
    <property type="evidence" value="ECO:0007669"/>
    <property type="project" value="TreeGrafter"/>
</dbReference>
<keyword evidence="4" id="KW-0813">Transport</keyword>
<evidence type="ECO:0000256" key="1">
    <source>
        <dbReference type="ARBA" id="ARBA00001947"/>
    </source>
</evidence>
<feature type="compositionally biased region" description="Polar residues" evidence="20">
    <location>
        <begin position="870"/>
        <end position="880"/>
    </location>
</feature>
<dbReference type="InterPro" id="IPR036443">
    <property type="entry name" value="Znf_RanBP2_sf"/>
</dbReference>
<keyword evidence="23" id="KW-1185">Reference proteome</keyword>
<feature type="region of interest" description="Disordered" evidence="20">
    <location>
        <begin position="371"/>
        <end position="436"/>
    </location>
</feature>
<sequence length="1370" mass="142169">MALRKDGNSRNSASYKPYDASNSFVKKMTNSVAGVKKTFTGFLSWGSNSQSERELFNDVSSSNLEDDRAAPAAKRMKVQSEEDKTLFKIISNSGKGLQDTCSPIKPVNDIQAAGPSNRNKCIVSSTPAFATHRSPVFSNTLDQSSNKRIAQNAEDSEVADISTTLPPFNVHQRHNITVPSLPKDVPSMMSSVDANKSLTGSFSSTNSRRPSFNVDVFSSSSRRLSLSVCEGRNRNCLSPFYSARTMYGGASALLPYGSQTASRMRSASTSKLDVFSPRSQITMQPVPSPSKPNDQEILSASARRILDSLDKYCSPVADAKRIPVNESSRKSTENTPLSLNRGVKRKLPTLNQMLPSTSELLRIKRTEKIQDSVSSAKQTVSTVPESSIAAEDSDSSSDSAELDYSVLSQESKDTGSQYVGKLTRKNESKFDDRPKPVNLPNAVLNISNLPKFDVTDEFVFSKPLLLENLDEKEEECTADSVAKDNKSTQSPAANSTSAASPSTSNAFFRDVKTTFSFNSPSLKNPIPTIKSSPKSKQTNDSPVAMNKFLSNDIAPAKSSSSSSSPKATNWTCMKCLTMNAAADECSKCSQPRPQKMKGALPAKSIVASKKSDDTVDKAPVVASSWGDKFKPAADTWECPECLVRNKNTSAECAACGKAKNNVPKSSATATTSNAAFISNIGGFDWKNLPKPTGWSCPTCLVQNKETDSKCAACEQAREPSKTDVTASKEPPKSHFSFGIDKSGAAPSFGQTNSFKFGTSDKPAGSISFGTPTISTAASTPTTFTFGVKSNSQPANNTSDTPATAASNGETGAPTTASVPSFTFGLPKSSAPETSAASSVAPSFKNPLLSAPVFGSFGGGEKQAEKKEGSSIFNDVSSTSHSKNPLLANDASVFKTPKFAAPKAAVAKENGEENGGGANSTGYALFNDISSSTEAPKKKMALFSSVLNSEPTNGLAAKNETVVTNGGANVVSSSNNAFVTSLATSAFTPAASKLTNDTHLSFAAAAAATPKSADSPAFGEKSGSSVKLFGSQTNSFGAAATTTSANSTPLLFGNSAMNATSNVLGGAGATSMKSSETPPPSAIGVGGAAAPTFSPAASPFTFGPNASASAAAPSPLKSAEMSLHSNAAPLSFASAAQPSVFSFGGNAAPAPAASTPQPTGGGFMFNGPKAEDGGASKFRFGATNASPFGGGAAAAPAGAAPPFTFGSATPAVDSNERLSTNMLFSGVANKAPPASETPPAMANSISSGFGSTVFGAAAAQPANPAKKSGGFCFNTTQSSFAAPTVNSFSSFANPTANQEAKPAFVFGSTNQVAPPQNHNFNPNLPPAFNFTGGANQIMSFSAQPSATDATPNACGQTRKIRKAVRRTTQQK</sequence>
<dbReference type="PROSITE" id="PS01358">
    <property type="entry name" value="ZF_RANBP2_1"/>
    <property type="match status" value="2"/>
</dbReference>
<keyword evidence="13" id="KW-0472">Membrane</keyword>
<feature type="region of interest" description="Disordered" evidence="20">
    <location>
        <begin position="1066"/>
        <end position="1085"/>
    </location>
</feature>
<comment type="caution">
    <text evidence="22">The sequence shown here is derived from an EMBL/GenBank/DDBJ whole genome shotgun (WGS) entry which is preliminary data.</text>
</comment>
<dbReference type="SUPFAM" id="SSF90209">
    <property type="entry name" value="Ran binding protein zinc finger-like"/>
    <property type="match status" value="2"/>
</dbReference>
<keyword evidence="11" id="KW-0238">DNA-binding</keyword>
<feature type="compositionally biased region" description="Basic and acidic residues" evidence="20">
    <location>
        <begin position="323"/>
        <end position="332"/>
    </location>
</feature>
<feature type="region of interest" description="Disordered" evidence="20">
    <location>
        <begin position="718"/>
        <end position="744"/>
    </location>
</feature>
<feature type="region of interest" description="Disordered" evidence="20">
    <location>
        <begin position="784"/>
        <end position="837"/>
    </location>
</feature>
<evidence type="ECO:0000256" key="17">
    <source>
        <dbReference type="ARBA" id="ARBA00078197"/>
    </source>
</evidence>
<keyword evidence="5" id="KW-0479">Metal-binding</keyword>
<dbReference type="GO" id="GO:0006405">
    <property type="term" value="P:RNA export from nucleus"/>
    <property type="evidence" value="ECO:0007669"/>
    <property type="project" value="TreeGrafter"/>
</dbReference>
<evidence type="ECO:0000259" key="21">
    <source>
        <dbReference type="PROSITE" id="PS50199"/>
    </source>
</evidence>
<dbReference type="PROSITE" id="PS50199">
    <property type="entry name" value="ZF_RANBP2_2"/>
    <property type="match status" value="2"/>
</dbReference>
<dbReference type="Gene3D" id="4.10.1060.10">
    <property type="entry name" value="Zinc finger, RanBP2-type"/>
    <property type="match status" value="2"/>
</dbReference>
<keyword evidence="7" id="KW-0509">mRNA transport</keyword>
<feature type="compositionally biased region" description="Polar residues" evidence="20">
    <location>
        <begin position="1342"/>
        <end position="1354"/>
    </location>
</feature>
<evidence type="ECO:0000256" key="3">
    <source>
        <dbReference type="ARBA" id="ARBA00004567"/>
    </source>
</evidence>
<dbReference type="Proteomes" id="UP001367676">
    <property type="component" value="Unassembled WGS sequence"/>
</dbReference>
<evidence type="ECO:0000256" key="20">
    <source>
        <dbReference type="SAM" id="MobiDB-lite"/>
    </source>
</evidence>
<feature type="region of interest" description="Disordered" evidence="20">
    <location>
        <begin position="522"/>
        <end position="542"/>
    </location>
</feature>
<feature type="domain" description="RanBP2-type" evidence="21">
    <location>
        <begin position="690"/>
        <end position="719"/>
    </location>
</feature>